<name>X6MXV5_RETFI</name>
<dbReference type="EMBL" id="ASPP01015820">
    <property type="protein sequence ID" value="ETO17885.1"/>
    <property type="molecule type" value="Genomic_DNA"/>
</dbReference>
<dbReference type="Gene3D" id="1.25.40.20">
    <property type="entry name" value="Ankyrin repeat-containing domain"/>
    <property type="match status" value="1"/>
</dbReference>
<evidence type="ECO:0000313" key="2">
    <source>
        <dbReference type="Proteomes" id="UP000023152"/>
    </source>
</evidence>
<reference evidence="1 2" key="1">
    <citation type="journal article" date="2013" name="Curr. Biol.">
        <title>The Genome of the Foraminiferan Reticulomyxa filosa.</title>
        <authorList>
            <person name="Glockner G."/>
            <person name="Hulsmann N."/>
            <person name="Schleicher M."/>
            <person name="Noegel A.A."/>
            <person name="Eichinger L."/>
            <person name="Gallinger C."/>
            <person name="Pawlowski J."/>
            <person name="Sierra R."/>
            <person name="Euteneuer U."/>
            <person name="Pillet L."/>
            <person name="Moustafa A."/>
            <person name="Platzer M."/>
            <person name="Groth M."/>
            <person name="Szafranski K."/>
            <person name="Schliwa M."/>
        </authorList>
    </citation>
    <scope>NUCLEOTIDE SEQUENCE [LARGE SCALE GENOMIC DNA]</scope>
</reference>
<organism evidence="1 2">
    <name type="scientific">Reticulomyxa filosa</name>
    <dbReference type="NCBI Taxonomy" id="46433"/>
    <lineage>
        <taxon>Eukaryota</taxon>
        <taxon>Sar</taxon>
        <taxon>Rhizaria</taxon>
        <taxon>Retaria</taxon>
        <taxon>Foraminifera</taxon>
        <taxon>Monothalamids</taxon>
        <taxon>Reticulomyxidae</taxon>
        <taxon>Reticulomyxa</taxon>
    </lineage>
</organism>
<feature type="non-terminal residue" evidence="1">
    <location>
        <position position="1"/>
    </location>
</feature>
<proteinExistence type="predicted"/>
<sequence length="405" mass="47695">LPFDKQLQIASFNRRDMANLMFYFPNKFRHSSFIHSLGPNGENFISQMANNSNVTYDYANLLFYNGDFFSDEFVQSQLITADENGTYPLMYAVSKQRSIECIKLFVPSNEKSKYSVWNSLNNVKKRMYNIYAYITNEITKCFKKQSCIGLAVRNTNVNVLELLNWLKAEIDKDNWQKFIEIQDINVCYTHNQGLTPLMNALTHQSELNDNIIQVLIPKDFKENYTFWECKCNKYGVNTFFEEFLFIGKNILHLMFENALPNVEERLRLMKEYVPDESWENLVVTPDEVELKERNKVHYVFANNKEQQKPRFLEDHDKCLSDNFNGLEGLNMIHLVVSSENINAFGNLKCLQEQMPLTVWKELLDQKNKVVYNVVCGMKEKPFDAASRLRRSDIIKYLRNECFEKE</sequence>
<dbReference type="AlphaFoldDB" id="X6MXV5"/>
<accession>X6MXV5</accession>
<keyword evidence="2" id="KW-1185">Reference proteome</keyword>
<protein>
    <recommendedName>
        <fullName evidence="3">Ankyrin repeat-containing protein</fullName>
    </recommendedName>
</protein>
<dbReference type="Proteomes" id="UP000023152">
    <property type="component" value="Unassembled WGS sequence"/>
</dbReference>
<gene>
    <name evidence="1" type="ORF">RFI_19420</name>
</gene>
<evidence type="ECO:0008006" key="3">
    <source>
        <dbReference type="Google" id="ProtNLM"/>
    </source>
</evidence>
<evidence type="ECO:0000313" key="1">
    <source>
        <dbReference type="EMBL" id="ETO17885.1"/>
    </source>
</evidence>
<dbReference type="SUPFAM" id="SSF48403">
    <property type="entry name" value="Ankyrin repeat"/>
    <property type="match status" value="1"/>
</dbReference>
<comment type="caution">
    <text evidence="1">The sequence shown here is derived from an EMBL/GenBank/DDBJ whole genome shotgun (WGS) entry which is preliminary data.</text>
</comment>
<dbReference type="InterPro" id="IPR036770">
    <property type="entry name" value="Ankyrin_rpt-contain_sf"/>
</dbReference>